<dbReference type="PROSITE" id="PS01187">
    <property type="entry name" value="EGF_CA"/>
    <property type="match status" value="2"/>
</dbReference>
<feature type="domain" description="EGF-like" evidence="7">
    <location>
        <begin position="80"/>
        <end position="119"/>
    </location>
</feature>
<keyword evidence="6" id="KW-0472">Membrane</keyword>
<dbReference type="EMBL" id="VXIV02000817">
    <property type="protein sequence ID" value="KAF6035856.1"/>
    <property type="molecule type" value="Genomic_DNA"/>
</dbReference>
<dbReference type="OrthoDB" id="2015116at2759"/>
<dbReference type="GO" id="GO:0005509">
    <property type="term" value="F:calcium ion binding"/>
    <property type="evidence" value="ECO:0007669"/>
    <property type="project" value="InterPro"/>
</dbReference>
<accession>A0A7J7KE88</accession>
<gene>
    <name evidence="8" type="ORF">EB796_005836</name>
</gene>
<dbReference type="AlphaFoldDB" id="A0A7J7KE88"/>
<dbReference type="SMART" id="SM00181">
    <property type="entry name" value="EGF"/>
    <property type="match status" value="2"/>
</dbReference>
<protein>
    <submittedName>
        <fullName evidence="8">Pwn</fullName>
    </submittedName>
</protein>
<reference evidence="8" key="1">
    <citation type="submission" date="2020-06" db="EMBL/GenBank/DDBJ databases">
        <title>Draft genome of Bugula neritina, a colonial animal packing powerful symbionts and potential medicines.</title>
        <authorList>
            <person name="Rayko M."/>
        </authorList>
    </citation>
    <scope>NUCLEOTIDE SEQUENCE [LARGE SCALE GENOMIC DNA]</scope>
    <source>
        <strain evidence="8">Kwan_BN1</strain>
    </source>
</reference>
<dbReference type="PANTHER" id="PTHR24039">
    <property type="entry name" value="FIBRILLIN-RELATED"/>
    <property type="match status" value="1"/>
</dbReference>
<dbReference type="InterPro" id="IPR018097">
    <property type="entry name" value="EGF_Ca-bd_CS"/>
</dbReference>
<dbReference type="InterPro" id="IPR001881">
    <property type="entry name" value="EGF-like_Ca-bd_dom"/>
</dbReference>
<dbReference type="PANTHER" id="PTHR24039:SF58">
    <property type="entry name" value="EGF-LIKE DOMAIN-CONTAINING PROTEIN"/>
    <property type="match status" value="1"/>
</dbReference>
<dbReference type="Pfam" id="PF07645">
    <property type="entry name" value="EGF_CA"/>
    <property type="match status" value="2"/>
</dbReference>
<dbReference type="InterPro" id="IPR049883">
    <property type="entry name" value="NOTCH1_EGF-like"/>
</dbReference>
<dbReference type="FunFam" id="2.10.25.10:FF:000038">
    <property type="entry name" value="Fibrillin 2"/>
    <property type="match status" value="2"/>
</dbReference>
<dbReference type="Proteomes" id="UP000593567">
    <property type="component" value="Unassembled WGS sequence"/>
</dbReference>
<comment type="caution">
    <text evidence="5">Lacks conserved residue(s) required for the propagation of feature annotation.</text>
</comment>
<keyword evidence="3" id="KW-0677">Repeat</keyword>
<feature type="domain" description="EGF-like" evidence="7">
    <location>
        <begin position="292"/>
        <end position="331"/>
    </location>
</feature>
<comment type="caution">
    <text evidence="8">The sequence shown here is derived from an EMBL/GenBank/DDBJ whole genome shotgun (WGS) entry which is preliminary data.</text>
</comment>
<dbReference type="Gene3D" id="2.10.25.10">
    <property type="entry name" value="Laminin"/>
    <property type="match status" value="2"/>
</dbReference>
<evidence type="ECO:0000313" key="8">
    <source>
        <dbReference type="EMBL" id="KAF6035856.1"/>
    </source>
</evidence>
<evidence type="ECO:0000256" key="4">
    <source>
        <dbReference type="ARBA" id="ARBA00023157"/>
    </source>
</evidence>
<keyword evidence="4" id="KW-1015">Disulfide bond</keyword>
<dbReference type="PROSITE" id="PS00010">
    <property type="entry name" value="ASX_HYDROXYL"/>
    <property type="match status" value="2"/>
</dbReference>
<dbReference type="InterPro" id="IPR000742">
    <property type="entry name" value="EGF"/>
</dbReference>
<evidence type="ECO:0000256" key="2">
    <source>
        <dbReference type="ARBA" id="ARBA00022729"/>
    </source>
</evidence>
<evidence type="ECO:0000256" key="5">
    <source>
        <dbReference type="PROSITE-ProRule" id="PRU00076"/>
    </source>
</evidence>
<proteinExistence type="predicted"/>
<keyword evidence="2" id="KW-0732">Signal</keyword>
<name>A0A7J7KE88_BUGNE</name>
<keyword evidence="1 5" id="KW-0245">EGF-like domain</keyword>
<keyword evidence="6" id="KW-1133">Transmembrane helix</keyword>
<keyword evidence="9" id="KW-1185">Reference proteome</keyword>
<evidence type="ECO:0000259" key="7">
    <source>
        <dbReference type="PROSITE" id="PS50026"/>
    </source>
</evidence>
<organism evidence="8 9">
    <name type="scientific">Bugula neritina</name>
    <name type="common">Brown bryozoan</name>
    <name type="synonym">Sertularia neritina</name>
    <dbReference type="NCBI Taxonomy" id="10212"/>
    <lineage>
        <taxon>Eukaryota</taxon>
        <taxon>Metazoa</taxon>
        <taxon>Spiralia</taxon>
        <taxon>Lophotrochozoa</taxon>
        <taxon>Bryozoa</taxon>
        <taxon>Gymnolaemata</taxon>
        <taxon>Cheilostomatida</taxon>
        <taxon>Flustrina</taxon>
        <taxon>Buguloidea</taxon>
        <taxon>Bugulidae</taxon>
        <taxon>Bugula</taxon>
    </lineage>
</organism>
<dbReference type="PROSITE" id="PS50026">
    <property type="entry name" value="EGF_3"/>
    <property type="match status" value="2"/>
</dbReference>
<dbReference type="CDD" id="cd00054">
    <property type="entry name" value="EGF_CA"/>
    <property type="match status" value="2"/>
</dbReference>
<sequence>MKLNLLCGIINSYVRNVRSCGPFIISCGSIIAESAVEVVERDDDDPANAAAANQSQFTQQISSILNDSALVVAEAPVVLDVNECEDSNLNDCSPNANCTNTDGYYICTCNEDYPIDMSEFSDELGRICAKSCDGVNCGVNEVCETQAETEPACMTQATTTEAAVTNSGASGSRIIGLKTKTFQLELTIDRFISYNFDCADLDLQNTQSVKYSELERITCTAISRHVNKVQSCDELTVSCGSIKVSTVIQVLENILDSAANAAPSSTEEFLQQIAGILADRELVVTVQPVVSDVNECENSDLNDCSPNAECTNTDGYYTCTCNEGYSSDISKFLDLGGRICAQSCDRFACPTTQVCKEVAEDEPNCVCEGFCHHWVYVVIGVTTLLILATVVIMTCVCVAKKSKLKEKAASQPPYGRFNPTSFMNPQLTGKHVHQSLTYAIDEQRINY</sequence>
<feature type="transmembrane region" description="Helical" evidence="6">
    <location>
        <begin position="374"/>
        <end position="399"/>
    </location>
</feature>
<evidence type="ECO:0000313" key="9">
    <source>
        <dbReference type="Proteomes" id="UP000593567"/>
    </source>
</evidence>
<evidence type="ECO:0000256" key="6">
    <source>
        <dbReference type="SAM" id="Phobius"/>
    </source>
</evidence>
<keyword evidence="6" id="KW-0812">Transmembrane</keyword>
<evidence type="ECO:0000256" key="3">
    <source>
        <dbReference type="ARBA" id="ARBA00022737"/>
    </source>
</evidence>
<dbReference type="InterPro" id="IPR000152">
    <property type="entry name" value="EGF-type_Asp/Asn_hydroxyl_site"/>
</dbReference>
<dbReference type="SMART" id="SM00179">
    <property type="entry name" value="EGF_CA"/>
    <property type="match status" value="2"/>
</dbReference>
<dbReference type="SUPFAM" id="SSF57196">
    <property type="entry name" value="EGF/Laminin"/>
    <property type="match status" value="2"/>
</dbReference>
<evidence type="ECO:0000256" key="1">
    <source>
        <dbReference type="ARBA" id="ARBA00022536"/>
    </source>
</evidence>